<gene>
    <name evidence="1" type="ORF">SAMN04487928_13818</name>
</gene>
<proteinExistence type="predicted"/>
<keyword evidence="2" id="KW-1185">Reference proteome</keyword>
<dbReference type="EMBL" id="FOXO01000038">
    <property type="protein sequence ID" value="SFQ36435.1"/>
    <property type="molecule type" value="Genomic_DNA"/>
</dbReference>
<protein>
    <submittedName>
        <fullName evidence="1">Uncharacterized protein</fullName>
    </submittedName>
</protein>
<dbReference type="RefSeq" id="WP_074891555.1">
    <property type="nucleotide sequence ID" value="NZ_FOXO01000038.1"/>
</dbReference>
<reference evidence="2" key="1">
    <citation type="submission" date="2016-10" db="EMBL/GenBank/DDBJ databases">
        <authorList>
            <person name="Varghese N."/>
            <person name="Submissions S."/>
        </authorList>
    </citation>
    <scope>NUCLEOTIDE SEQUENCE [LARGE SCALE GENOMIC DNA]</scope>
    <source>
        <strain evidence="2">P18</strain>
    </source>
</reference>
<accession>A0A1I5XWY6</accession>
<dbReference type="Proteomes" id="UP000182624">
    <property type="component" value="Unassembled WGS sequence"/>
</dbReference>
<name>A0A1I5XWY6_9FIRM</name>
<dbReference type="OrthoDB" id="16638at830"/>
<dbReference type="AlphaFoldDB" id="A0A1I5XWY6"/>
<organism evidence="1 2">
    <name type="scientific">Butyrivibrio proteoclasticus</name>
    <dbReference type="NCBI Taxonomy" id="43305"/>
    <lineage>
        <taxon>Bacteria</taxon>
        <taxon>Bacillati</taxon>
        <taxon>Bacillota</taxon>
        <taxon>Clostridia</taxon>
        <taxon>Lachnospirales</taxon>
        <taxon>Lachnospiraceae</taxon>
        <taxon>Butyrivibrio</taxon>
    </lineage>
</organism>
<evidence type="ECO:0000313" key="1">
    <source>
        <dbReference type="EMBL" id="SFQ36435.1"/>
    </source>
</evidence>
<evidence type="ECO:0000313" key="2">
    <source>
        <dbReference type="Proteomes" id="UP000182624"/>
    </source>
</evidence>
<sequence length="124" mass="13551">MRVIVNDNKVKVADLNVSAVGLLPLKAIIRGVRVSYKQDSEGNATDTIESTRYDCVDPVNYSTFTVKVEGKPIITPEELETKDTPCMIELPLEQVQVKPWKVEFGSATLSISAPSAKLVTSGKQ</sequence>